<keyword evidence="12" id="KW-1185">Reference proteome</keyword>
<feature type="compositionally biased region" description="Polar residues" evidence="9">
    <location>
        <begin position="174"/>
        <end position="185"/>
    </location>
</feature>
<evidence type="ECO:0000256" key="9">
    <source>
        <dbReference type="SAM" id="MobiDB-lite"/>
    </source>
</evidence>
<dbReference type="GeneID" id="54480537"/>
<evidence type="ECO:0000256" key="5">
    <source>
        <dbReference type="ARBA" id="ARBA00022777"/>
    </source>
</evidence>
<organism evidence="11 12">
    <name type="scientific">Pseudovirgaria hyperparasitica</name>
    <dbReference type="NCBI Taxonomy" id="470096"/>
    <lineage>
        <taxon>Eukaryota</taxon>
        <taxon>Fungi</taxon>
        <taxon>Dikarya</taxon>
        <taxon>Ascomycota</taxon>
        <taxon>Pezizomycotina</taxon>
        <taxon>Dothideomycetes</taxon>
        <taxon>Dothideomycetes incertae sedis</taxon>
        <taxon>Acrospermales</taxon>
        <taxon>Acrospermaceae</taxon>
        <taxon>Pseudovirgaria</taxon>
    </lineage>
</organism>
<feature type="compositionally biased region" description="Basic residues" evidence="9">
    <location>
        <begin position="964"/>
        <end position="974"/>
    </location>
</feature>
<keyword evidence="6" id="KW-0067">ATP-binding</keyword>
<feature type="compositionally biased region" description="Basic and acidic residues" evidence="9">
    <location>
        <begin position="929"/>
        <end position="941"/>
    </location>
</feature>
<dbReference type="GO" id="GO:0005524">
    <property type="term" value="F:ATP binding"/>
    <property type="evidence" value="ECO:0007669"/>
    <property type="project" value="UniProtKB-KW"/>
</dbReference>
<evidence type="ECO:0000313" key="12">
    <source>
        <dbReference type="Proteomes" id="UP000799437"/>
    </source>
</evidence>
<evidence type="ECO:0000256" key="3">
    <source>
        <dbReference type="ARBA" id="ARBA00022679"/>
    </source>
</evidence>
<feature type="compositionally biased region" description="Low complexity" evidence="9">
    <location>
        <begin position="296"/>
        <end position="305"/>
    </location>
</feature>
<keyword evidence="4" id="KW-0547">Nucleotide-binding</keyword>
<dbReference type="GO" id="GO:0035556">
    <property type="term" value="P:intracellular signal transduction"/>
    <property type="evidence" value="ECO:0007669"/>
    <property type="project" value="TreeGrafter"/>
</dbReference>
<dbReference type="EMBL" id="ML996583">
    <property type="protein sequence ID" value="KAF2753693.1"/>
    <property type="molecule type" value="Genomic_DNA"/>
</dbReference>
<evidence type="ECO:0000256" key="6">
    <source>
        <dbReference type="ARBA" id="ARBA00022840"/>
    </source>
</evidence>
<dbReference type="GO" id="GO:0004674">
    <property type="term" value="F:protein serine/threonine kinase activity"/>
    <property type="evidence" value="ECO:0007669"/>
    <property type="project" value="UniProtKB-KW"/>
</dbReference>
<dbReference type="SMART" id="SM00220">
    <property type="entry name" value="S_TKc"/>
    <property type="match status" value="1"/>
</dbReference>
<dbReference type="CDD" id="cd21742">
    <property type="entry name" value="MobB_NDR_LATS-like"/>
    <property type="match status" value="1"/>
</dbReference>
<comment type="catalytic activity">
    <reaction evidence="7">
        <text>L-threonyl-[protein] + ATP = O-phospho-L-threonyl-[protein] + ADP + H(+)</text>
        <dbReference type="Rhea" id="RHEA:46608"/>
        <dbReference type="Rhea" id="RHEA-COMP:11060"/>
        <dbReference type="Rhea" id="RHEA-COMP:11605"/>
        <dbReference type="ChEBI" id="CHEBI:15378"/>
        <dbReference type="ChEBI" id="CHEBI:30013"/>
        <dbReference type="ChEBI" id="CHEBI:30616"/>
        <dbReference type="ChEBI" id="CHEBI:61977"/>
        <dbReference type="ChEBI" id="CHEBI:456216"/>
        <dbReference type="EC" id="2.7.11.1"/>
    </reaction>
</comment>
<evidence type="ECO:0000256" key="1">
    <source>
        <dbReference type="ARBA" id="ARBA00012513"/>
    </source>
</evidence>
<feature type="region of interest" description="Disordered" evidence="9">
    <location>
        <begin position="474"/>
        <end position="494"/>
    </location>
</feature>
<evidence type="ECO:0000256" key="2">
    <source>
        <dbReference type="ARBA" id="ARBA00022527"/>
    </source>
</evidence>
<dbReference type="RefSeq" id="XP_033596144.1">
    <property type="nucleotide sequence ID" value="XM_033739483.1"/>
</dbReference>
<dbReference type="InterPro" id="IPR000719">
    <property type="entry name" value="Prot_kinase_dom"/>
</dbReference>
<proteinExistence type="predicted"/>
<dbReference type="PANTHER" id="PTHR24356">
    <property type="entry name" value="SERINE/THREONINE-PROTEIN KINASE"/>
    <property type="match status" value="1"/>
</dbReference>
<accession>A0A6A6VTZ7</accession>
<dbReference type="InterPro" id="IPR059233">
    <property type="entry name" value="MobB_NdrA/B/Cbk1"/>
</dbReference>
<evidence type="ECO:0000256" key="4">
    <source>
        <dbReference type="ARBA" id="ARBA00022741"/>
    </source>
</evidence>
<feature type="region of interest" description="Disordered" evidence="9">
    <location>
        <begin position="160"/>
        <end position="185"/>
    </location>
</feature>
<feature type="region of interest" description="Disordered" evidence="9">
    <location>
        <begin position="237"/>
        <end position="335"/>
    </location>
</feature>
<feature type="compositionally biased region" description="Polar residues" evidence="9">
    <location>
        <begin position="904"/>
        <end position="914"/>
    </location>
</feature>
<dbReference type="OrthoDB" id="3638488at2759"/>
<dbReference type="Pfam" id="PF00069">
    <property type="entry name" value="Pkinase"/>
    <property type="match status" value="2"/>
</dbReference>
<evidence type="ECO:0000313" key="11">
    <source>
        <dbReference type="EMBL" id="KAF2753693.1"/>
    </source>
</evidence>
<dbReference type="InterPro" id="IPR011009">
    <property type="entry name" value="Kinase-like_dom_sf"/>
</dbReference>
<dbReference type="SUPFAM" id="SSF56112">
    <property type="entry name" value="Protein kinase-like (PK-like)"/>
    <property type="match status" value="1"/>
</dbReference>
<dbReference type="PANTHER" id="PTHR24356:SF400">
    <property type="entry name" value="SERINE_THREONINE-PROTEIN KINASE CBK1"/>
    <property type="match status" value="1"/>
</dbReference>
<feature type="region of interest" description="Disordered" evidence="9">
    <location>
        <begin position="201"/>
        <end position="222"/>
    </location>
</feature>
<keyword evidence="5 11" id="KW-0418">Kinase</keyword>
<reference evidence="11" key="1">
    <citation type="journal article" date="2020" name="Stud. Mycol.">
        <title>101 Dothideomycetes genomes: a test case for predicting lifestyles and emergence of pathogens.</title>
        <authorList>
            <person name="Haridas S."/>
            <person name="Albert R."/>
            <person name="Binder M."/>
            <person name="Bloem J."/>
            <person name="Labutti K."/>
            <person name="Salamov A."/>
            <person name="Andreopoulos B."/>
            <person name="Baker S."/>
            <person name="Barry K."/>
            <person name="Bills G."/>
            <person name="Bluhm B."/>
            <person name="Cannon C."/>
            <person name="Castanera R."/>
            <person name="Culley D."/>
            <person name="Daum C."/>
            <person name="Ezra D."/>
            <person name="Gonzalez J."/>
            <person name="Henrissat B."/>
            <person name="Kuo A."/>
            <person name="Liang C."/>
            <person name="Lipzen A."/>
            <person name="Lutzoni F."/>
            <person name="Magnuson J."/>
            <person name="Mondo S."/>
            <person name="Nolan M."/>
            <person name="Ohm R."/>
            <person name="Pangilinan J."/>
            <person name="Park H.-J."/>
            <person name="Ramirez L."/>
            <person name="Alfaro M."/>
            <person name="Sun H."/>
            <person name="Tritt A."/>
            <person name="Yoshinaga Y."/>
            <person name="Zwiers L.-H."/>
            <person name="Turgeon B."/>
            <person name="Goodwin S."/>
            <person name="Spatafora J."/>
            <person name="Crous P."/>
            <person name="Grigoriev I."/>
        </authorList>
    </citation>
    <scope>NUCLEOTIDE SEQUENCE</scope>
    <source>
        <strain evidence="11">CBS 121739</strain>
    </source>
</reference>
<dbReference type="AlphaFoldDB" id="A0A6A6VTZ7"/>
<feature type="region of interest" description="Disordered" evidence="9">
    <location>
        <begin position="904"/>
        <end position="976"/>
    </location>
</feature>
<evidence type="ECO:0000256" key="7">
    <source>
        <dbReference type="ARBA" id="ARBA00047899"/>
    </source>
</evidence>
<gene>
    <name evidence="11" type="ORF">EJ05DRAFT_168729</name>
</gene>
<protein>
    <recommendedName>
        <fullName evidence="1">non-specific serine/threonine protein kinase</fullName>
        <ecNumber evidence="1">2.7.11.1</ecNumber>
    </recommendedName>
</protein>
<keyword evidence="2" id="KW-0723">Serine/threonine-protein kinase</keyword>
<dbReference type="Proteomes" id="UP000799437">
    <property type="component" value="Unassembled WGS sequence"/>
</dbReference>
<feature type="compositionally biased region" description="Low complexity" evidence="9">
    <location>
        <begin position="278"/>
        <end position="287"/>
    </location>
</feature>
<dbReference type="Gene3D" id="3.30.200.20">
    <property type="entry name" value="Phosphorylase Kinase, domain 1"/>
    <property type="match status" value="1"/>
</dbReference>
<sequence length="1042" mass="116943">MCLELPASKRVIVLADMYLISTLSSPSSNFILAGLLHLQHETSTTYISIMRIPLYLSGVSRVKNARSRSLGPTNNDKVRVIARRTQDALRDDDEDPATVRHHGLFFDSAIGRIRRSSSRLISVFRGGNATIGQHSLRLSPTAEDATDIFVPSAVLKALSQCQTPPPSDTEEQPHNVSNKTTNELSKMSLDNAPICSEKLLRFDGPAEPGTTRRYSTVNRKKSTPALSLLRKLSFSPATTTVHHRPLVRSRSSTYAEAPGGLPDPTPLELPQIPKNTQSSSRFTSPSTLPTPPTSPTTPASTAPTSVFTDPVARSGSTTSRLYQRDSPPKLPFQGLGPLQLGESAPFWLDSALSSPDPMVPTIATIEKIASTKVYFETHYNSILAENTSPRSMRRLTFERALNFTAITNEERQRRRDDWYQAESNHLRHNRSIRANSYVRRTRKGFPSTKYECVRVLGKGSFGLVRLVREKSISSNDESGRIPATDGASSQDMITPGSSDDTCIIGVNGSSTSSQKKVYAMKVIRKSEMLRNSQEAHLRAERDFLVASENSRWVVPLVASFQDSVNLYLVMEYMVGGDFLGLLLREDVLDESITKWYIAEMILCIEETHKMSWIHRDVKPDNFLITASGHLKISDFGLAFDGHWAHNQTYYNDQRYTLIDHFNIEVRGDDQDIQEELNKVGVFADPLNVPSQSGVEETKRPLPPKLDWLNGRHMRKFARSVVGTSQYMAPEVINGDCYDGRCDWWSVGIIMYECMYGSTPFFNEDRNLTKERIKYHKHYLRFPNRTRIARPNSAVGGYFLADVTVPAIELMRSLLEDKEWRLSSPRYRCNDSPRSRAPGLRYPRHINALGPRPGFVFANDAEDIKTHEFFSGIDWEMHHLTRPPFVPKVGDRDIAKYFDDEKDILSSNSHDSSTGAEEMGLTANSLKPLDNQRRTRSADHAVPESPYPRWNLPQPHVAGAQGKPVKPRKEKKRPRDRLLRDPALAKTVMEIRKRNAFVGYTWRSARHGALLGGGNTNGVLVAGERMSVDGIWSRVDVSGALFS</sequence>
<dbReference type="InterPro" id="IPR050236">
    <property type="entry name" value="Ser_Thr_kinase_AGC"/>
</dbReference>
<dbReference type="PROSITE" id="PS50011">
    <property type="entry name" value="PROTEIN_KINASE_DOM"/>
    <property type="match status" value="1"/>
</dbReference>
<comment type="catalytic activity">
    <reaction evidence="8">
        <text>L-seryl-[protein] + ATP = O-phospho-L-seryl-[protein] + ADP + H(+)</text>
        <dbReference type="Rhea" id="RHEA:17989"/>
        <dbReference type="Rhea" id="RHEA-COMP:9863"/>
        <dbReference type="Rhea" id="RHEA-COMP:11604"/>
        <dbReference type="ChEBI" id="CHEBI:15378"/>
        <dbReference type="ChEBI" id="CHEBI:29999"/>
        <dbReference type="ChEBI" id="CHEBI:30616"/>
        <dbReference type="ChEBI" id="CHEBI:83421"/>
        <dbReference type="ChEBI" id="CHEBI:456216"/>
        <dbReference type="EC" id="2.7.11.1"/>
    </reaction>
</comment>
<evidence type="ECO:0000259" key="10">
    <source>
        <dbReference type="PROSITE" id="PS50011"/>
    </source>
</evidence>
<feature type="domain" description="Protein kinase" evidence="10">
    <location>
        <begin position="450"/>
        <end position="839"/>
    </location>
</feature>
<keyword evidence="3" id="KW-0808">Transferase</keyword>
<dbReference type="Gene3D" id="1.10.510.10">
    <property type="entry name" value="Transferase(Phosphotransferase) domain 1"/>
    <property type="match status" value="1"/>
</dbReference>
<name>A0A6A6VTZ7_9PEZI</name>
<dbReference type="EC" id="2.7.11.1" evidence="1"/>
<evidence type="ECO:0000256" key="8">
    <source>
        <dbReference type="ARBA" id="ARBA00048679"/>
    </source>
</evidence>